<dbReference type="InterPro" id="IPR015943">
    <property type="entry name" value="WD40/YVTN_repeat-like_dom_sf"/>
</dbReference>
<dbReference type="PANTHER" id="PTHR22838:SF4">
    <property type="entry name" value="WD REPEAT-CONTAINING PROTEIN 13"/>
    <property type="match status" value="1"/>
</dbReference>
<reference evidence="5" key="1">
    <citation type="submission" date="2015-11" db="EMBL/GenBank/DDBJ databases">
        <title>De novo transcriptome assembly of four potential Pierce s Disease insect vectors from Arizona vineyards.</title>
        <authorList>
            <person name="Tassone E.E."/>
        </authorList>
    </citation>
    <scope>NUCLEOTIDE SEQUENCE</scope>
</reference>
<feature type="repeat" description="WD" evidence="3">
    <location>
        <begin position="421"/>
        <end position="457"/>
    </location>
</feature>
<dbReference type="Gene3D" id="2.130.10.10">
    <property type="entry name" value="YVTN repeat-like/Quinoprotein amine dehydrogenase"/>
    <property type="match status" value="2"/>
</dbReference>
<keyword evidence="2" id="KW-0677">Repeat</keyword>
<dbReference type="PROSITE" id="PS50082">
    <property type="entry name" value="WD_REPEATS_2"/>
    <property type="match status" value="2"/>
</dbReference>
<feature type="region of interest" description="Disordered" evidence="4">
    <location>
        <begin position="77"/>
        <end position="108"/>
    </location>
</feature>
<evidence type="ECO:0000256" key="4">
    <source>
        <dbReference type="SAM" id="MobiDB-lite"/>
    </source>
</evidence>
<evidence type="ECO:0000313" key="5">
    <source>
        <dbReference type="EMBL" id="JAT08428.1"/>
    </source>
</evidence>
<accession>A0A1B6KAF4</accession>
<dbReference type="AlphaFoldDB" id="A0A1B6KAF4"/>
<evidence type="ECO:0000256" key="2">
    <source>
        <dbReference type="ARBA" id="ARBA00022737"/>
    </source>
</evidence>
<dbReference type="InterPro" id="IPR001680">
    <property type="entry name" value="WD40_rpt"/>
</dbReference>
<dbReference type="PROSITE" id="PS00678">
    <property type="entry name" value="WD_REPEATS_1"/>
    <property type="match status" value="1"/>
</dbReference>
<feature type="repeat" description="WD" evidence="3">
    <location>
        <begin position="183"/>
        <end position="224"/>
    </location>
</feature>
<dbReference type="EMBL" id="GEBQ01031549">
    <property type="protein sequence ID" value="JAT08428.1"/>
    <property type="molecule type" value="Transcribed_RNA"/>
</dbReference>
<evidence type="ECO:0008006" key="6">
    <source>
        <dbReference type="Google" id="ProtNLM"/>
    </source>
</evidence>
<dbReference type="PROSITE" id="PS50294">
    <property type="entry name" value="WD_REPEATS_REGION"/>
    <property type="match status" value="2"/>
</dbReference>
<evidence type="ECO:0000256" key="1">
    <source>
        <dbReference type="ARBA" id="ARBA00022574"/>
    </source>
</evidence>
<gene>
    <name evidence="5" type="ORF">g.3338</name>
</gene>
<dbReference type="InterPro" id="IPR019775">
    <property type="entry name" value="WD40_repeat_CS"/>
</dbReference>
<keyword evidence="1 3" id="KW-0853">WD repeat</keyword>
<organism evidence="5">
    <name type="scientific">Graphocephala atropunctata</name>
    <dbReference type="NCBI Taxonomy" id="36148"/>
    <lineage>
        <taxon>Eukaryota</taxon>
        <taxon>Metazoa</taxon>
        <taxon>Ecdysozoa</taxon>
        <taxon>Arthropoda</taxon>
        <taxon>Hexapoda</taxon>
        <taxon>Insecta</taxon>
        <taxon>Pterygota</taxon>
        <taxon>Neoptera</taxon>
        <taxon>Paraneoptera</taxon>
        <taxon>Hemiptera</taxon>
        <taxon>Auchenorrhyncha</taxon>
        <taxon>Membracoidea</taxon>
        <taxon>Cicadellidae</taxon>
        <taxon>Cicadellinae</taxon>
        <taxon>Cicadellini</taxon>
        <taxon>Graphocephala</taxon>
    </lineage>
</organism>
<feature type="compositionally biased region" description="Low complexity" evidence="4">
    <location>
        <begin position="77"/>
        <end position="86"/>
    </location>
</feature>
<dbReference type="InterPro" id="IPR051350">
    <property type="entry name" value="WD_repeat-ST_regulator"/>
</dbReference>
<protein>
    <recommendedName>
        <fullName evidence="6">WD repeat-containing protein 55 homolog</fullName>
    </recommendedName>
</protein>
<name>A0A1B6KAF4_9HEMI</name>
<dbReference type="Pfam" id="PF00400">
    <property type="entry name" value="WD40"/>
    <property type="match status" value="3"/>
</dbReference>
<proteinExistence type="predicted"/>
<sequence length="457" mass="50610">MTVIWQQQVFALDARFNAHRAPNHPNFRTLYIRRRNQLLREYSKGEDTPLRKQYLKVRSQLLQQRYGLAYDQASMQSRSMSARSSSRVSESPDYGGWEGHKDSADSLVPTRQAEASRAIVGGTTIAENYAFVGVHHIFDQHTAAVTMVKFAHNDRSRLCCASNDGTVSICNVTSRPPSVDCILTGHRKAVTGCDWSAANDLMVTCSLDATLCLWDVGSQSCLRIVQDQMSAELLACLFQPANNNMVIAGNGRGMVQVLNVSTGIYPRGGSSKLGGRVLSLACDASGQLLWAGNDKGTIMSFMFELATGRLNKGRRLVVGDQCVVTSISWRAWISREARDPTLLVNCANNSVCLFRVMDREGGLQLKRKLSVRHKNSHFLVRSTFCPIMSFRQGACIVTGSEDSSVYFLDIERESKAVLNKLQGHACPVLGVSFNYDESLLATSDYQGLVIVWSRERS</sequence>
<dbReference type="SMART" id="SM00320">
    <property type="entry name" value="WD40"/>
    <property type="match status" value="4"/>
</dbReference>
<dbReference type="GO" id="GO:0005634">
    <property type="term" value="C:nucleus"/>
    <property type="evidence" value="ECO:0007669"/>
    <property type="project" value="TreeGrafter"/>
</dbReference>
<evidence type="ECO:0000256" key="3">
    <source>
        <dbReference type="PROSITE-ProRule" id="PRU00221"/>
    </source>
</evidence>
<dbReference type="InterPro" id="IPR036322">
    <property type="entry name" value="WD40_repeat_dom_sf"/>
</dbReference>
<dbReference type="GO" id="GO:1990841">
    <property type="term" value="F:promoter-specific chromatin binding"/>
    <property type="evidence" value="ECO:0007669"/>
    <property type="project" value="TreeGrafter"/>
</dbReference>
<dbReference type="SUPFAM" id="SSF50978">
    <property type="entry name" value="WD40 repeat-like"/>
    <property type="match status" value="1"/>
</dbReference>
<dbReference type="PANTHER" id="PTHR22838">
    <property type="entry name" value="WD REPEAT PROTEIN 26-RELATED"/>
    <property type="match status" value="1"/>
</dbReference>